<reference evidence="1" key="1">
    <citation type="submission" date="2022-08" db="EMBL/GenBank/DDBJ databases">
        <title>Alicyclobacillus dauci DSM2870, complete genome.</title>
        <authorList>
            <person name="Wang Q."/>
            <person name="Cai R."/>
            <person name="Wang Z."/>
        </authorList>
    </citation>
    <scope>NUCLEOTIDE SEQUENCE</scope>
    <source>
        <strain evidence="1">DSM 28700</strain>
    </source>
</reference>
<sequence length="132" mass="15164">MAHEESIVVAKRLHAFGRAFQKKHVPRLQYNLRQALRDGITISPQCQHSHSELASEVQLLQGSACKMRTVPNNCFTNEPHRHILNALVDLSLYGEVICIVDFEQVILMRFNEQYVTTFQHGIGVRKVNRMIP</sequence>
<dbReference type="Proteomes" id="UP001164803">
    <property type="component" value="Chromosome"/>
</dbReference>
<keyword evidence="2" id="KW-1185">Reference proteome</keyword>
<gene>
    <name evidence="1" type="ORF">NZD86_01025</name>
</gene>
<organism evidence="1 2">
    <name type="scientific">Alicyclobacillus dauci</name>
    <dbReference type="NCBI Taxonomy" id="1475485"/>
    <lineage>
        <taxon>Bacteria</taxon>
        <taxon>Bacillati</taxon>
        <taxon>Bacillota</taxon>
        <taxon>Bacilli</taxon>
        <taxon>Bacillales</taxon>
        <taxon>Alicyclobacillaceae</taxon>
        <taxon>Alicyclobacillus</taxon>
    </lineage>
</organism>
<protein>
    <submittedName>
        <fullName evidence="1">Uncharacterized protein</fullName>
    </submittedName>
</protein>
<evidence type="ECO:0000313" key="2">
    <source>
        <dbReference type="Proteomes" id="UP001164803"/>
    </source>
</evidence>
<evidence type="ECO:0000313" key="1">
    <source>
        <dbReference type="EMBL" id="WAH37166.1"/>
    </source>
</evidence>
<accession>A0ABY6Z4P2</accession>
<proteinExistence type="predicted"/>
<dbReference type="EMBL" id="CP104064">
    <property type="protein sequence ID" value="WAH37166.1"/>
    <property type="molecule type" value="Genomic_DNA"/>
</dbReference>
<name>A0ABY6Z4P2_9BACL</name>